<keyword evidence="2" id="KW-1185">Reference proteome</keyword>
<evidence type="ECO:0000313" key="1">
    <source>
        <dbReference type="EMBL" id="OOV80017.1"/>
    </source>
</evidence>
<reference evidence="1 2" key="1">
    <citation type="submission" date="2017-02" db="EMBL/GenBank/DDBJ databases">
        <title>Acinetobacter sp. ANC 4945, whole genome shotgun sequencing project.</title>
        <authorList>
            <person name="Radolfova-Krizova L."/>
            <person name="Al Atrouni A."/>
            <person name="Nemec A."/>
        </authorList>
    </citation>
    <scope>NUCLEOTIDE SEQUENCE [LARGE SCALE GENOMIC DNA]</scope>
    <source>
        <strain evidence="1 2">ANC 4945</strain>
    </source>
</reference>
<dbReference type="AlphaFoldDB" id="A0A1T1GRC6"/>
<protein>
    <recommendedName>
        <fullName evidence="3">Lipoprotein</fullName>
    </recommendedName>
</protein>
<dbReference type="EMBL" id="MVKX01000011">
    <property type="protein sequence ID" value="OOV80017.1"/>
    <property type="molecule type" value="Genomic_DNA"/>
</dbReference>
<comment type="caution">
    <text evidence="1">The sequence shown here is derived from an EMBL/GenBank/DDBJ whole genome shotgun (WGS) entry which is preliminary data.</text>
</comment>
<organism evidence="1 2">
    <name type="scientific">Acinetobacter amyesii</name>
    <dbReference type="NCBI Taxonomy" id="2942470"/>
    <lineage>
        <taxon>Bacteria</taxon>
        <taxon>Pseudomonadati</taxon>
        <taxon>Pseudomonadota</taxon>
        <taxon>Gammaproteobacteria</taxon>
        <taxon>Moraxellales</taxon>
        <taxon>Moraxellaceae</taxon>
        <taxon>Acinetobacter</taxon>
    </lineage>
</organism>
<dbReference type="PROSITE" id="PS51257">
    <property type="entry name" value="PROKAR_LIPOPROTEIN"/>
    <property type="match status" value="1"/>
</dbReference>
<accession>A0A1T1GRC6</accession>
<evidence type="ECO:0008006" key="3">
    <source>
        <dbReference type="Google" id="ProtNLM"/>
    </source>
</evidence>
<proteinExistence type="predicted"/>
<evidence type="ECO:0000313" key="2">
    <source>
        <dbReference type="Proteomes" id="UP000191160"/>
    </source>
</evidence>
<dbReference type="RefSeq" id="WP_078191379.1">
    <property type="nucleotide sequence ID" value="NZ_JAMCOZ010000025.1"/>
</dbReference>
<gene>
    <name evidence="1" type="ORF">B1202_14885</name>
</gene>
<name>A0A1T1GRC6_9GAMM</name>
<dbReference type="Proteomes" id="UP000191160">
    <property type="component" value="Unassembled WGS sequence"/>
</dbReference>
<sequence>MMRKLNFKILTLCSLMSILSGCEIDFFSSGGVTIEGTGDPIIDIGHAGEQNGSFILGTRYLEFSAPEQDTCHGVERKLTFLNPLDREKIDTQTFVEIPAAQSELNSQNVRLTLKNTNSVPVTIQLQCDMPLTMQLDEQVRPYFPKQTCETPSEIKLYPQQQYVFEAAVNLETVEVGTWTHGVGTAVEFKGNTGEKCEEMTIHFKQSAKRIQP</sequence>